<organism evidence="3 4">
    <name type="scientific">Vogesella fluminis</name>
    <dbReference type="NCBI Taxonomy" id="1069161"/>
    <lineage>
        <taxon>Bacteria</taxon>
        <taxon>Pseudomonadati</taxon>
        <taxon>Pseudomonadota</taxon>
        <taxon>Betaproteobacteria</taxon>
        <taxon>Neisseriales</taxon>
        <taxon>Chromobacteriaceae</taxon>
        <taxon>Vogesella</taxon>
    </lineage>
</organism>
<evidence type="ECO:0000259" key="2">
    <source>
        <dbReference type="Pfam" id="PF00857"/>
    </source>
</evidence>
<keyword evidence="4" id="KW-1185">Reference proteome</keyword>
<evidence type="ECO:0000313" key="3">
    <source>
        <dbReference type="EMBL" id="GHD78638.1"/>
    </source>
</evidence>
<proteinExistence type="predicted"/>
<accession>A0ABQ3HCF1</accession>
<dbReference type="PANTHER" id="PTHR43540:SF14">
    <property type="entry name" value="ISOCHORISMATASE"/>
    <property type="match status" value="1"/>
</dbReference>
<dbReference type="EMBL" id="BMYP01000025">
    <property type="protein sequence ID" value="GHD78638.1"/>
    <property type="molecule type" value="Genomic_DNA"/>
</dbReference>
<dbReference type="CDD" id="cd01014">
    <property type="entry name" value="nicotinamidase_related"/>
    <property type="match status" value="1"/>
</dbReference>
<dbReference type="PANTHER" id="PTHR43540">
    <property type="entry name" value="PEROXYUREIDOACRYLATE/UREIDOACRYLATE AMIDOHYDROLASE-RELATED"/>
    <property type="match status" value="1"/>
</dbReference>
<dbReference type="InterPro" id="IPR050272">
    <property type="entry name" value="Isochorismatase-like_hydrls"/>
</dbReference>
<evidence type="ECO:0000313" key="4">
    <source>
        <dbReference type="Proteomes" id="UP000662678"/>
    </source>
</evidence>
<feature type="domain" description="Isochorismatase-like" evidence="2">
    <location>
        <begin position="7"/>
        <end position="147"/>
    </location>
</feature>
<dbReference type="InterPro" id="IPR036380">
    <property type="entry name" value="Isochorismatase-like_sf"/>
</dbReference>
<protein>
    <submittedName>
        <fullName evidence="3">Isochorismatase</fullName>
    </submittedName>
</protein>
<dbReference type="Proteomes" id="UP000662678">
    <property type="component" value="Unassembled WGS sequence"/>
</dbReference>
<dbReference type="RefSeq" id="WP_189353603.1">
    <property type="nucleotide sequence ID" value="NZ_BMYP01000025.1"/>
</dbReference>
<keyword evidence="1" id="KW-0378">Hydrolase</keyword>
<dbReference type="SUPFAM" id="SSF52499">
    <property type="entry name" value="Isochorismatase-like hydrolases"/>
    <property type="match status" value="1"/>
</dbReference>
<dbReference type="Gene3D" id="3.40.50.850">
    <property type="entry name" value="Isochorismatase-like"/>
    <property type="match status" value="1"/>
</dbReference>
<dbReference type="Pfam" id="PF00857">
    <property type="entry name" value="Isochorismatase"/>
    <property type="match status" value="1"/>
</dbReference>
<reference evidence="4" key="1">
    <citation type="journal article" date="2019" name="Int. J. Syst. Evol. Microbiol.">
        <title>The Global Catalogue of Microorganisms (GCM) 10K type strain sequencing project: providing services to taxonomists for standard genome sequencing and annotation.</title>
        <authorList>
            <consortium name="The Broad Institute Genomics Platform"/>
            <consortium name="The Broad Institute Genome Sequencing Center for Infectious Disease"/>
            <person name="Wu L."/>
            <person name="Ma J."/>
        </authorList>
    </citation>
    <scope>NUCLEOTIDE SEQUENCE [LARGE SCALE GENOMIC DNA]</scope>
    <source>
        <strain evidence="4">KCTC 23713</strain>
    </source>
</reference>
<dbReference type="InterPro" id="IPR000868">
    <property type="entry name" value="Isochorismatase-like_dom"/>
</dbReference>
<comment type="caution">
    <text evidence="3">The sequence shown here is derived from an EMBL/GenBank/DDBJ whole genome shotgun (WGS) entry which is preliminary data.</text>
</comment>
<gene>
    <name evidence="3" type="ORF">GCM10011419_20990</name>
</gene>
<evidence type="ECO:0000256" key="1">
    <source>
        <dbReference type="ARBA" id="ARBA00022801"/>
    </source>
</evidence>
<name>A0ABQ3HCF1_9NEIS</name>
<sequence>MSDPARSALLIIDMQHGLYHSPDAPWQRETVLANIQQLIHQAHATGAPVLAARHTGPAGSPIAAGNAAWQLLPELQLDPAQDVIFDKTRPDCFTGTLLQDWLHERGIQRLVIAGMKTQYCVDATCRSASDRGLQCLLAADAHTCMDTSQLSARQIVAHHNATLHGAFAQVLPSSQIVF</sequence>